<name>A0AAE0Z8N3_9GAST</name>
<keyword evidence="2" id="KW-1185">Reference proteome</keyword>
<accession>A0AAE0Z8N3</accession>
<dbReference type="AlphaFoldDB" id="A0AAE0Z8N3"/>
<evidence type="ECO:0000313" key="2">
    <source>
        <dbReference type="Proteomes" id="UP001283361"/>
    </source>
</evidence>
<dbReference type="EMBL" id="JAWDGP010004442">
    <property type="protein sequence ID" value="KAK3764346.1"/>
    <property type="molecule type" value="Genomic_DNA"/>
</dbReference>
<gene>
    <name evidence="1" type="ORF">RRG08_039942</name>
</gene>
<dbReference type="Proteomes" id="UP001283361">
    <property type="component" value="Unassembled WGS sequence"/>
</dbReference>
<proteinExistence type="predicted"/>
<evidence type="ECO:0000313" key="1">
    <source>
        <dbReference type="EMBL" id="KAK3764346.1"/>
    </source>
</evidence>
<protein>
    <submittedName>
        <fullName evidence="1">Uncharacterized protein</fullName>
    </submittedName>
</protein>
<reference evidence="1" key="1">
    <citation type="journal article" date="2023" name="G3 (Bethesda)">
        <title>A reference genome for the long-term kleptoplast-retaining sea slug Elysia crispata morphotype clarki.</title>
        <authorList>
            <person name="Eastman K.E."/>
            <person name="Pendleton A.L."/>
            <person name="Shaikh M.A."/>
            <person name="Suttiyut T."/>
            <person name="Ogas R."/>
            <person name="Tomko P."/>
            <person name="Gavelis G."/>
            <person name="Widhalm J.R."/>
            <person name="Wisecaver J.H."/>
        </authorList>
    </citation>
    <scope>NUCLEOTIDE SEQUENCE</scope>
    <source>
        <strain evidence="1">ECLA1</strain>
    </source>
</reference>
<organism evidence="1 2">
    <name type="scientific">Elysia crispata</name>
    <name type="common">lettuce slug</name>
    <dbReference type="NCBI Taxonomy" id="231223"/>
    <lineage>
        <taxon>Eukaryota</taxon>
        <taxon>Metazoa</taxon>
        <taxon>Spiralia</taxon>
        <taxon>Lophotrochozoa</taxon>
        <taxon>Mollusca</taxon>
        <taxon>Gastropoda</taxon>
        <taxon>Heterobranchia</taxon>
        <taxon>Euthyneura</taxon>
        <taxon>Panpulmonata</taxon>
        <taxon>Sacoglossa</taxon>
        <taxon>Placobranchoidea</taxon>
        <taxon>Plakobranchidae</taxon>
        <taxon>Elysia</taxon>
    </lineage>
</organism>
<comment type="caution">
    <text evidence="1">The sequence shown here is derived from an EMBL/GenBank/DDBJ whole genome shotgun (WGS) entry which is preliminary data.</text>
</comment>
<sequence length="77" mass="8917">MGEGTVIAVGMKVRRWERDGHSSWNDSKEMRETMVIGLGKTTRRWEKGCHSSWNESKMADGMVIAARMKVRWEMGWS</sequence>